<sequence>MKLSVFSWFSLMIVGCMFPVAVLAEEINRDARWHKNIANSSIRLESGADMQASKIEFLEPEEMNAIFPENSVTDGEISLQFAVNEDPLKGTPPVSMASPWKWHVTHFSQYQRDDGTQVTSTLPAGAQTNSARRELPFEDENPPVAATTVSGTVANISVYTEFGITGGDIEEVDSSQIADTGLSGDEIDSAINQDLAGYYVSSGANMGVGNWTIGVQAGYETAVGNVVSHKKSSTTYSSAVDSRELLGNVQSSRSMIVQPTTQTTAITAQDLFQLVYFQGSADAAFSEKLGLKFGALCFAVPEMLVSTFEGSNQNGYGFEIFGDVNYQLGKSLNYTLYLNYALTDEYFSDDSIYQILHKLELKF</sequence>
<dbReference type="HOGENOM" id="CLU_762201_0_0_0"/>
<evidence type="ECO:0000313" key="2">
    <source>
        <dbReference type="Proteomes" id="UP000030700"/>
    </source>
</evidence>
<dbReference type="AlphaFoldDB" id="A0A0S6VVE1"/>
<accession>A0A0S6VVE1</accession>
<name>A0A0S6VVE1_9BACT</name>
<gene>
    <name evidence="1" type="ORF">U14_00421</name>
</gene>
<keyword evidence="2" id="KW-1185">Reference proteome</keyword>
<organism evidence="1">
    <name type="scientific">Candidatus Moduliflexus flocculans</name>
    <dbReference type="NCBI Taxonomy" id="1499966"/>
    <lineage>
        <taxon>Bacteria</taxon>
        <taxon>Candidatus Moduliflexota</taxon>
        <taxon>Candidatus Moduliflexia</taxon>
        <taxon>Candidatus Moduliflexales</taxon>
        <taxon>Candidatus Moduliflexaceae</taxon>
    </lineage>
</organism>
<protein>
    <submittedName>
        <fullName evidence="1">Uncharacterized protein</fullName>
    </submittedName>
</protein>
<dbReference type="PROSITE" id="PS51257">
    <property type="entry name" value="PROKAR_LIPOPROTEIN"/>
    <property type="match status" value="1"/>
</dbReference>
<evidence type="ECO:0000313" key="1">
    <source>
        <dbReference type="EMBL" id="GAK49203.1"/>
    </source>
</evidence>
<reference evidence="1" key="1">
    <citation type="journal article" date="2015" name="PeerJ">
        <title>First genomic representation of candidate bacterial phylum KSB3 points to enhanced environmental sensing as a trigger of wastewater bulking.</title>
        <authorList>
            <person name="Sekiguchi Y."/>
            <person name="Ohashi A."/>
            <person name="Parks D.H."/>
            <person name="Yamauchi T."/>
            <person name="Tyson G.W."/>
            <person name="Hugenholtz P."/>
        </authorList>
    </citation>
    <scope>NUCLEOTIDE SEQUENCE [LARGE SCALE GENOMIC DNA]</scope>
</reference>
<proteinExistence type="predicted"/>
<dbReference type="Proteomes" id="UP000030700">
    <property type="component" value="Unassembled WGS sequence"/>
</dbReference>
<dbReference type="EMBL" id="DF820455">
    <property type="protein sequence ID" value="GAK49203.1"/>
    <property type="molecule type" value="Genomic_DNA"/>
</dbReference>